<accession>A0A5C5TUU5</accession>
<keyword evidence="7 10" id="KW-0653">Protein transport</keyword>
<dbReference type="PANTHER" id="PTHR33446:SF2">
    <property type="entry name" value="PROTEIN TONB"/>
    <property type="match status" value="1"/>
</dbReference>
<dbReference type="Pfam" id="PF03544">
    <property type="entry name" value="TonB_C"/>
    <property type="match status" value="1"/>
</dbReference>
<feature type="domain" description="TonB C-terminal" evidence="12">
    <location>
        <begin position="111"/>
        <end position="203"/>
    </location>
</feature>
<feature type="region of interest" description="Disordered" evidence="11">
    <location>
        <begin position="73"/>
        <end position="114"/>
    </location>
</feature>
<dbReference type="GO" id="GO:0055085">
    <property type="term" value="P:transmembrane transport"/>
    <property type="evidence" value="ECO:0007669"/>
    <property type="project" value="InterPro"/>
</dbReference>
<feature type="transmembrane region" description="Helical" evidence="10">
    <location>
        <begin position="45"/>
        <end position="63"/>
    </location>
</feature>
<proteinExistence type="inferred from homology"/>
<feature type="compositionally biased region" description="Low complexity" evidence="11">
    <location>
        <begin position="1"/>
        <end position="14"/>
    </location>
</feature>
<dbReference type="EMBL" id="VOHE01000008">
    <property type="protein sequence ID" value="TWT17367.1"/>
    <property type="molecule type" value="Genomic_DNA"/>
</dbReference>
<dbReference type="PRINTS" id="PR01374">
    <property type="entry name" value="TONBPROTEIN"/>
</dbReference>
<dbReference type="InterPro" id="IPR006260">
    <property type="entry name" value="TonB/TolA_C"/>
</dbReference>
<evidence type="ECO:0000256" key="9">
    <source>
        <dbReference type="ARBA" id="ARBA00023136"/>
    </source>
</evidence>
<dbReference type="GO" id="GO:0030288">
    <property type="term" value="C:outer membrane-bounded periplasmic space"/>
    <property type="evidence" value="ECO:0007669"/>
    <property type="project" value="InterPro"/>
</dbReference>
<evidence type="ECO:0000256" key="3">
    <source>
        <dbReference type="ARBA" id="ARBA00022448"/>
    </source>
</evidence>
<dbReference type="InterPro" id="IPR051045">
    <property type="entry name" value="TonB-dependent_transducer"/>
</dbReference>
<feature type="compositionally biased region" description="Basic and acidic residues" evidence="11">
    <location>
        <begin position="99"/>
        <end position="114"/>
    </location>
</feature>
<evidence type="ECO:0000256" key="11">
    <source>
        <dbReference type="SAM" id="MobiDB-lite"/>
    </source>
</evidence>
<dbReference type="GO" id="GO:0031992">
    <property type="term" value="F:energy transducer activity"/>
    <property type="evidence" value="ECO:0007669"/>
    <property type="project" value="InterPro"/>
</dbReference>
<dbReference type="Proteomes" id="UP000315949">
    <property type="component" value="Unassembled WGS sequence"/>
</dbReference>
<protein>
    <recommendedName>
        <fullName evidence="10">Protein TonB</fullName>
    </recommendedName>
</protein>
<evidence type="ECO:0000256" key="8">
    <source>
        <dbReference type="ARBA" id="ARBA00022989"/>
    </source>
</evidence>
<name>A0A5C5TUU5_9GAMM</name>
<dbReference type="GO" id="GO:0015891">
    <property type="term" value="P:siderophore transport"/>
    <property type="evidence" value="ECO:0007669"/>
    <property type="project" value="InterPro"/>
</dbReference>
<reference evidence="13 14" key="1">
    <citation type="submission" date="2019-07" db="EMBL/GenBank/DDBJ databases">
        <title>Luteimonas sp. YD-1 nov., isolated from acidic soil.</title>
        <authorList>
            <person name="Zhou J."/>
        </authorList>
    </citation>
    <scope>NUCLEOTIDE SEQUENCE [LARGE SCALE GENOMIC DNA]</scope>
    <source>
        <strain evidence="13 14">YD-1</strain>
    </source>
</reference>
<evidence type="ECO:0000256" key="5">
    <source>
        <dbReference type="ARBA" id="ARBA00022519"/>
    </source>
</evidence>
<keyword evidence="8 10" id="KW-1133">Transmembrane helix</keyword>
<keyword evidence="10" id="KW-0735">Signal-anchor</keyword>
<dbReference type="PROSITE" id="PS52015">
    <property type="entry name" value="TONB_CTD"/>
    <property type="match status" value="1"/>
</dbReference>
<feature type="region of interest" description="Disordered" evidence="11">
    <location>
        <begin position="1"/>
        <end position="37"/>
    </location>
</feature>
<keyword evidence="4 10" id="KW-1003">Cell membrane</keyword>
<evidence type="ECO:0000256" key="1">
    <source>
        <dbReference type="ARBA" id="ARBA00004383"/>
    </source>
</evidence>
<keyword evidence="3 10" id="KW-0813">Transport</keyword>
<evidence type="ECO:0000256" key="2">
    <source>
        <dbReference type="ARBA" id="ARBA00006555"/>
    </source>
</evidence>
<keyword evidence="14" id="KW-1185">Reference proteome</keyword>
<dbReference type="NCBIfam" id="TIGR01352">
    <property type="entry name" value="tonB_Cterm"/>
    <property type="match status" value="1"/>
</dbReference>
<evidence type="ECO:0000313" key="13">
    <source>
        <dbReference type="EMBL" id="TWT17367.1"/>
    </source>
</evidence>
<dbReference type="OrthoDB" id="9792439at2"/>
<dbReference type="Gene3D" id="3.30.1150.10">
    <property type="match status" value="1"/>
</dbReference>
<comment type="similarity">
    <text evidence="2 10">Belongs to the TonB family.</text>
</comment>
<comment type="subcellular location">
    <subcellularLocation>
        <location evidence="1 10">Cell inner membrane</location>
        <topology evidence="1 10">Single-pass membrane protein</topology>
        <orientation evidence="1 10">Periplasmic side</orientation>
    </subcellularLocation>
</comment>
<sequence length="203" mass="21842">MVAPTPTRTRTMPDPNQPRPEADAPSPPAPSPPAAARRGRGALSLLLWLLLLVVIIATAWYFLGRGEEHAPPPAPVPIGEPVPEASRSPVSTPPASRDITARERASPSMRLPDREAQPLTRAVPAYPDTARRAGAEGTVVLQVEVDANGRPGDITVARRSGSRELDRAAEQAVRSWTFEPAMRDGKPVASTVQVPVDFHLDRR</sequence>
<evidence type="ECO:0000256" key="10">
    <source>
        <dbReference type="RuleBase" id="RU362123"/>
    </source>
</evidence>
<organism evidence="13 14">
    <name type="scientific">Luteimonas wenzhouensis</name>
    <dbReference type="NCBI Taxonomy" id="2599615"/>
    <lineage>
        <taxon>Bacteria</taxon>
        <taxon>Pseudomonadati</taxon>
        <taxon>Pseudomonadota</taxon>
        <taxon>Gammaproteobacteria</taxon>
        <taxon>Lysobacterales</taxon>
        <taxon>Lysobacteraceae</taxon>
        <taxon>Luteimonas</taxon>
    </lineage>
</organism>
<dbReference type="GO" id="GO:0015031">
    <property type="term" value="P:protein transport"/>
    <property type="evidence" value="ECO:0007669"/>
    <property type="project" value="UniProtKB-UniRule"/>
</dbReference>
<gene>
    <name evidence="13" type="ORF">FQY79_13260</name>
</gene>
<keyword evidence="9 10" id="KW-0472">Membrane</keyword>
<keyword evidence="5 10" id="KW-0997">Cell inner membrane</keyword>
<comment type="function">
    <text evidence="10">Interacts with outer membrane receptor proteins that carry out high-affinity binding and energy dependent uptake into the periplasmic space of specific substrates. It could act to transduce energy from the cytoplasmic membrane to specific energy-requiring processes in the outer membrane, resulting in the release into the periplasm of ligands bound by these outer membrane proteins.</text>
</comment>
<evidence type="ECO:0000256" key="6">
    <source>
        <dbReference type="ARBA" id="ARBA00022692"/>
    </source>
</evidence>
<evidence type="ECO:0000259" key="12">
    <source>
        <dbReference type="PROSITE" id="PS52015"/>
    </source>
</evidence>
<dbReference type="SUPFAM" id="SSF74653">
    <property type="entry name" value="TolA/TonB C-terminal domain"/>
    <property type="match status" value="1"/>
</dbReference>
<dbReference type="GO" id="GO:0098797">
    <property type="term" value="C:plasma membrane protein complex"/>
    <property type="evidence" value="ECO:0007669"/>
    <property type="project" value="TreeGrafter"/>
</dbReference>
<evidence type="ECO:0000256" key="7">
    <source>
        <dbReference type="ARBA" id="ARBA00022927"/>
    </source>
</evidence>
<evidence type="ECO:0000313" key="14">
    <source>
        <dbReference type="Proteomes" id="UP000315949"/>
    </source>
</evidence>
<dbReference type="PANTHER" id="PTHR33446">
    <property type="entry name" value="PROTEIN TONB-RELATED"/>
    <property type="match status" value="1"/>
</dbReference>
<evidence type="ECO:0000256" key="4">
    <source>
        <dbReference type="ARBA" id="ARBA00022475"/>
    </source>
</evidence>
<dbReference type="AlphaFoldDB" id="A0A5C5TUU5"/>
<dbReference type="InterPro" id="IPR037682">
    <property type="entry name" value="TonB_C"/>
</dbReference>
<dbReference type="InterPro" id="IPR003538">
    <property type="entry name" value="TonB"/>
</dbReference>
<comment type="caution">
    <text evidence="13">The sequence shown here is derived from an EMBL/GenBank/DDBJ whole genome shotgun (WGS) entry which is preliminary data.</text>
</comment>
<keyword evidence="6 10" id="KW-0812">Transmembrane</keyword>